<dbReference type="Proteomes" id="UP000283509">
    <property type="component" value="Unassembled WGS sequence"/>
</dbReference>
<comment type="caution">
    <text evidence="3">The sequence shown here is derived from an EMBL/GenBank/DDBJ whole genome shotgun (WGS) entry which is preliminary data.</text>
</comment>
<dbReference type="STRING" id="6689.A0A3R7PNL3"/>
<feature type="transmembrane region" description="Helical" evidence="1">
    <location>
        <begin position="41"/>
        <end position="65"/>
    </location>
</feature>
<keyword evidence="1" id="KW-1133">Transmembrane helix</keyword>
<dbReference type="AlphaFoldDB" id="A0A3R7PNL3"/>
<dbReference type="EMBL" id="QCYY01002187">
    <property type="protein sequence ID" value="ROT72256.1"/>
    <property type="molecule type" value="Genomic_DNA"/>
</dbReference>
<feature type="transmembrane region" description="Helical" evidence="1">
    <location>
        <begin position="286"/>
        <end position="316"/>
    </location>
</feature>
<evidence type="ECO:0000256" key="1">
    <source>
        <dbReference type="SAM" id="Phobius"/>
    </source>
</evidence>
<name>A0A3R7PNL3_PENVA</name>
<reference evidence="3 4" key="2">
    <citation type="submission" date="2019-01" db="EMBL/GenBank/DDBJ databases">
        <title>The decoding of complex shrimp genome reveals the adaptation for benthos swimmer, frequently molting mechanism and breeding impact on genome.</title>
        <authorList>
            <person name="Sun Y."/>
            <person name="Gao Y."/>
            <person name="Yu Y."/>
        </authorList>
    </citation>
    <scope>NUCLEOTIDE SEQUENCE [LARGE SCALE GENOMIC DNA]</scope>
    <source>
        <tissue evidence="3">Muscle</tissue>
    </source>
</reference>
<protein>
    <submittedName>
        <fullName evidence="3">Uncharacterized protein</fullName>
    </submittedName>
</protein>
<evidence type="ECO:0000313" key="3">
    <source>
        <dbReference type="EMBL" id="ROT72256.1"/>
    </source>
</evidence>
<dbReference type="OrthoDB" id="297496at2759"/>
<keyword evidence="1" id="KW-0812">Transmembrane</keyword>
<keyword evidence="4" id="KW-1185">Reference proteome</keyword>
<keyword evidence="1" id="KW-0472">Membrane</keyword>
<evidence type="ECO:0000313" key="4">
    <source>
        <dbReference type="Proteomes" id="UP000283509"/>
    </source>
</evidence>
<feature type="transmembrane region" description="Helical" evidence="1">
    <location>
        <begin position="322"/>
        <end position="342"/>
    </location>
</feature>
<gene>
    <name evidence="3" type="ORF">C7M84_009374</name>
</gene>
<feature type="signal peptide" evidence="2">
    <location>
        <begin position="1"/>
        <end position="25"/>
    </location>
</feature>
<sequence length="387" mass="44397">MELLRFSLFLLHLFATIGFGDFVSAQQPNDFYGPGLHAYRFFNFAILVVGCCCIYSLFNVISITIKQFLNCIIKRSVTCCSRGNCTNAQRRNTVSPSRLHKHSIKRVEGDIDSVYGSETERKLSGEMVSMREYISTNKIYAHLPSPSVPLPQTQMYNHRPTLPPPHTHLLSPQPSVPPQAVLPRIKEQKKYKYIHYTELIQKRDFVFFRSHAHNPHNHFFPPFPSPLSSFLLYLHISSFSCSFHLSSFSFSSSSSFLLYSLFLFSSISSSPSPSFLLLFLSSSFYVFLFVLLLFFSLFLSLFSCLLYCSSFSLFLLVYSSSFSFFFLSSSSSFSLFPFLVVYSSSFNSPSSPFSSTPFFLPFLPLSLLTKWQNTFYCKRSNFTFILR</sequence>
<reference evidence="3 4" key="1">
    <citation type="submission" date="2018-04" db="EMBL/GenBank/DDBJ databases">
        <authorList>
            <person name="Zhang X."/>
            <person name="Yuan J."/>
            <person name="Li F."/>
            <person name="Xiang J."/>
        </authorList>
    </citation>
    <scope>NUCLEOTIDE SEQUENCE [LARGE SCALE GENOMIC DNA]</scope>
    <source>
        <tissue evidence="3">Muscle</tissue>
    </source>
</reference>
<keyword evidence="2" id="KW-0732">Signal</keyword>
<evidence type="ECO:0000256" key="2">
    <source>
        <dbReference type="SAM" id="SignalP"/>
    </source>
</evidence>
<dbReference type="Gene3D" id="1.10.287.70">
    <property type="match status" value="1"/>
</dbReference>
<accession>A0A3R7PNL3</accession>
<organism evidence="3 4">
    <name type="scientific">Penaeus vannamei</name>
    <name type="common">Whiteleg shrimp</name>
    <name type="synonym">Litopenaeus vannamei</name>
    <dbReference type="NCBI Taxonomy" id="6689"/>
    <lineage>
        <taxon>Eukaryota</taxon>
        <taxon>Metazoa</taxon>
        <taxon>Ecdysozoa</taxon>
        <taxon>Arthropoda</taxon>
        <taxon>Crustacea</taxon>
        <taxon>Multicrustacea</taxon>
        <taxon>Malacostraca</taxon>
        <taxon>Eumalacostraca</taxon>
        <taxon>Eucarida</taxon>
        <taxon>Decapoda</taxon>
        <taxon>Dendrobranchiata</taxon>
        <taxon>Penaeoidea</taxon>
        <taxon>Penaeidae</taxon>
        <taxon>Penaeus</taxon>
    </lineage>
</organism>
<feature type="chain" id="PRO_5018562126" evidence="2">
    <location>
        <begin position="26"/>
        <end position="387"/>
    </location>
</feature>
<proteinExistence type="predicted"/>